<keyword evidence="3" id="KW-1185">Reference proteome</keyword>
<dbReference type="RefSeq" id="WP_060822493.1">
    <property type="nucleotide sequence ID" value="NZ_LNJQ01000003.1"/>
</dbReference>
<proteinExistence type="predicted"/>
<keyword evidence="1" id="KW-0812">Transmembrane</keyword>
<feature type="transmembrane region" description="Helical" evidence="1">
    <location>
        <begin position="21"/>
        <end position="39"/>
    </location>
</feature>
<reference evidence="2 3" key="1">
    <citation type="submission" date="2015-11" db="EMBL/GenBank/DDBJ databases">
        <authorList>
            <person name="Sahl J."/>
            <person name="Wagner D."/>
            <person name="Keim P."/>
        </authorList>
    </citation>
    <scope>NUCLEOTIDE SEQUENCE [LARGE SCALE GENOMIC DNA]</scope>
    <source>
        <strain evidence="2 3">BDU18</strain>
    </source>
</reference>
<keyword evidence="1" id="KW-1133">Transmembrane helix</keyword>
<dbReference type="Proteomes" id="UP000070255">
    <property type="component" value="Unassembled WGS sequence"/>
</dbReference>
<evidence type="ECO:0000313" key="3">
    <source>
        <dbReference type="Proteomes" id="UP000070255"/>
    </source>
</evidence>
<accession>A0ABR5T8A2</accession>
<organism evidence="2 3">
    <name type="scientific">Burkholderia savannae</name>
    <dbReference type="NCBI Taxonomy" id="1637837"/>
    <lineage>
        <taxon>Bacteria</taxon>
        <taxon>Pseudomonadati</taxon>
        <taxon>Pseudomonadota</taxon>
        <taxon>Betaproteobacteria</taxon>
        <taxon>Burkholderiales</taxon>
        <taxon>Burkholderiaceae</taxon>
        <taxon>Burkholderia</taxon>
        <taxon>pseudomallei group</taxon>
    </lineage>
</organism>
<protein>
    <submittedName>
        <fullName evidence="2">Uncharacterized protein</fullName>
    </submittedName>
</protein>
<sequence>MDIRTSVRAWAKHENKRQRLLLKYLAGTVAGGAMIACGLSQLAGWYSWIIGVAGCVVYVLTIAKVSPLRELRRSEWVPDACLLWIANDGSIPSHAKREIAFCLNRSSRICAGELYDVDDWLRGGAEAMQSPGYRAVMAYHHSER</sequence>
<dbReference type="EMBL" id="LNJQ01000003">
    <property type="protein sequence ID" value="KWZ39535.1"/>
    <property type="molecule type" value="Genomic_DNA"/>
</dbReference>
<name>A0ABR5T8A2_9BURK</name>
<comment type="caution">
    <text evidence="2">The sequence shown here is derived from an EMBL/GenBank/DDBJ whole genome shotgun (WGS) entry which is preliminary data.</text>
</comment>
<feature type="transmembrane region" description="Helical" evidence="1">
    <location>
        <begin position="45"/>
        <end position="63"/>
    </location>
</feature>
<gene>
    <name evidence="2" type="ORF">WS72_19175</name>
</gene>
<keyword evidence="1" id="KW-0472">Membrane</keyword>
<evidence type="ECO:0000256" key="1">
    <source>
        <dbReference type="SAM" id="Phobius"/>
    </source>
</evidence>
<evidence type="ECO:0000313" key="2">
    <source>
        <dbReference type="EMBL" id="KWZ39535.1"/>
    </source>
</evidence>